<name>A0A371PGB6_9BACL</name>
<accession>A0A371PGB6</accession>
<dbReference type="PROSITE" id="PS51257">
    <property type="entry name" value="PROKAR_LIPOPROTEIN"/>
    <property type="match status" value="1"/>
</dbReference>
<keyword evidence="3" id="KW-1185">Reference proteome</keyword>
<feature type="signal peptide" evidence="1">
    <location>
        <begin position="1"/>
        <end position="21"/>
    </location>
</feature>
<evidence type="ECO:0000256" key="1">
    <source>
        <dbReference type="SAM" id="SignalP"/>
    </source>
</evidence>
<proteinExistence type="predicted"/>
<reference evidence="2 3" key="1">
    <citation type="submission" date="2018-08" db="EMBL/GenBank/DDBJ databases">
        <title>Paenibacillus sp. M4BSY-1, whole genome shotgun sequence.</title>
        <authorList>
            <person name="Tuo L."/>
        </authorList>
    </citation>
    <scope>NUCLEOTIDE SEQUENCE [LARGE SCALE GENOMIC DNA]</scope>
    <source>
        <strain evidence="2 3">M4BSY-1</strain>
    </source>
</reference>
<organism evidence="2 3">
    <name type="scientific">Paenibacillus paeoniae</name>
    <dbReference type="NCBI Taxonomy" id="2292705"/>
    <lineage>
        <taxon>Bacteria</taxon>
        <taxon>Bacillati</taxon>
        <taxon>Bacillota</taxon>
        <taxon>Bacilli</taxon>
        <taxon>Bacillales</taxon>
        <taxon>Paenibacillaceae</taxon>
        <taxon>Paenibacillus</taxon>
    </lineage>
</organism>
<keyword evidence="1" id="KW-0732">Signal</keyword>
<evidence type="ECO:0000313" key="3">
    <source>
        <dbReference type="Proteomes" id="UP000261905"/>
    </source>
</evidence>
<gene>
    <name evidence="2" type="ORF">DX130_12955</name>
</gene>
<dbReference type="OrthoDB" id="2588409at2"/>
<dbReference type="Proteomes" id="UP000261905">
    <property type="component" value="Unassembled WGS sequence"/>
</dbReference>
<dbReference type="EMBL" id="QUBQ01000002">
    <property type="protein sequence ID" value="REK74598.1"/>
    <property type="molecule type" value="Genomic_DNA"/>
</dbReference>
<feature type="chain" id="PRO_5038949650" evidence="1">
    <location>
        <begin position="22"/>
        <end position="195"/>
    </location>
</feature>
<protein>
    <submittedName>
        <fullName evidence="2">Uncharacterized protein</fullName>
    </submittedName>
</protein>
<comment type="caution">
    <text evidence="2">The sequence shown here is derived from an EMBL/GenBank/DDBJ whole genome shotgun (WGS) entry which is preliminary data.</text>
</comment>
<sequence>MKRLKIVPPVLLMFIMIFISACSNHNSDAVQSYKTVIHSDLLLVNYNKNDLVRDADVIIRGIVKTQVVKKDFDHFPVTDTTIVVKKVYKGTPEQEVIVRTKGGQLEDTLHVPQNDAIPQFKKQDDVIVFLTNQTGDRPDKDQLGYYVVGQIQGKFDVVKNKHLEGVKVEEYGFRLKELQDQIKVITIENENNPPK</sequence>
<dbReference type="RefSeq" id="WP_116046108.1">
    <property type="nucleotide sequence ID" value="NZ_QUBQ01000002.1"/>
</dbReference>
<evidence type="ECO:0000313" key="2">
    <source>
        <dbReference type="EMBL" id="REK74598.1"/>
    </source>
</evidence>
<dbReference type="AlphaFoldDB" id="A0A371PGB6"/>